<reference evidence="2 3" key="1">
    <citation type="submission" date="2020-08" db="EMBL/GenBank/DDBJ databases">
        <title>Genomic Encyclopedia of Type Strains, Phase IV (KMG-IV): sequencing the most valuable type-strain genomes for metagenomic binning, comparative biology and taxonomic classification.</title>
        <authorList>
            <person name="Goeker M."/>
        </authorList>
    </citation>
    <scope>NUCLEOTIDE SEQUENCE [LARGE SCALE GENOMIC DNA]</scope>
    <source>
        <strain evidence="2 3">DSM 105074</strain>
    </source>
</reference>
<dbReference type="EMBL" id="JACHGF010000002">
    <property type="protein sequence ID" value="MBB5283910.1"/>
    <property type="molecule type" value="Genomic_DNA"/>
</dbReference>
<dbReference type="AlphaFoldDB" id="A0A840TVD0"/>
<evidence type="ECO:0000313" key="3">
    <source>
        <dbReference type="Proteomes" id="UP000557307"/>
    </source>
</evidence>
<dbReference type="Pfam" id="PF12867">
    <property type="entry name" value="DinB_2"/>
    <property type="match status" value="1"/>
</dbReference>
<keyword evidence="3" id="KW-1185">Reference proteome</keyword>
<protein>
    <submittedName>
        <fullName evidence="2">Putative damage-inducible protein DinB</fullName>
    </submittedName>
</protein>
<sequence length="151" mass="17090">MTKPFELLRATRTNILRAIETLSDEQLNLTPAGFNNNIIWNVGHLVVTQQVIFYRLSGLELLVSKDWVDRYRRGTRPEQTASTDEIAALKSQLMELIGVAEQDYQKGCFGTFQPYTVSYGAQLESIEDAMLFNNVHEGLHLGCILSLKKLV</sequence>
<comment type="caution">
    <text evidence="2">The sequence shown here is derived from an EMBL/GenBank/DDBJ whole genome shotgun (WGS) entry which is preliminary data.</text>
</comment>
<dbReference type="Gene3D" id="1.20.120.450">
    <property type="entry name" value="dinb family like domain"/>
    <property type="match status" value="1"/>
</dbReference>
<evidence type="ECO:0000259" key="1">
    <source>
        <dbReference type="Pfam" id="PF12867"/>
    </source>
</evidence>
<accession>A0A840TVD0</accession>
<organism evidence="2 3">
    <name type="scientific">Rhabdobacter roseus</name>
    <dbReference type="NCBI Taxonomy" id="1655419"/>
    <lineage>
        <taxon>Bacteria</taxon>
        <taxon>Pseudomonadati</taxon>
        <taxon>Bacteroidota</taxon>
        <taxon>Cytophagia</taxon>
        <taxon>Cytophagales</taxon>
        <taxon>Cytophagaceae</taxon>
        <taxon>Rhabdobacter</taxon>
    </lineage>
</organism>
<evidence type="ECO:0000313" key="2">
    <source>
        <dbReference type="EMBL" id="MBB5283910.1"/>
    </source>
</evidence>
<name>A0A840TVD0_9BACT</name>
<gene>
    <name evidence="2" type="ORF">HNQ92_002036</name>
</gene>
<dbReference type="InterPro" id="IPR034660">
    <property type="entry name" value="DinB/YfiT-like"/>
</dbReference>
<proteinExistence type="predicted"/>
<dbReference type="SUPFAM" id="SSF109854">
    <property type="entry name" value="DinB/YfiT-like putative metalloenzymes"/>
    <property type="match status" value="1"/>
</dbReference>
<dbReference type="Proteomes" id="UP000557307">
    <property type="component" value="Unassembled WGS sequence"/>
</dbReference>
<feature type="domain" description="DinB-like" evidence="1">
    <location>
        <begin position="8"/>
        <end position="144"/>
    </location>
</feature>
<dbReference type="RefSeq" id="WP_184173699.1">
    <property type="nucleotide sequence ID" value="NZ_JACHGF010000002.1"/>
</dbReference>
<dbReference type="InterPro" id="IPR024775">
    <property type="entry name" value="DinB-like"/>
</dbReference>